<accession>A0ABT4DVI7</accession>
<organism evidence="1 2">
    <name type="scientific">Paenibacillus apiarius</name>
    <dbReference type="NCBI Taxonomy" id="46240"/>
    <lineage>
        <taxon>Bacteria</taxon>
        <taxon>Bacillati</taxon>
        <taxon>Bacillota</taxon>
        <taxon>Bacilli</taxon>
        <taxon>Bacillales</taxon>
        <taxon>Paenibacillaceae</taxon>
        <taxon>Paenibacillus</taxon>
    </lineage>
</organism>
<proteinExistence type="predicted"/>
<evidence type="ECO:0000313" key="1">
    <source>
        <dbReference type="EMBL" id="MCY9521365.1"/>
    </source>
</evidence>
<protein>
    <submittedName>
        <fullName evidence="1">Uncharacterized protein</fullName>
    </submittedName>
</protein>
<name>A0ABT4DVI7_9BACL</name>
<keyword evidence="2" id="KW-1185">Reference proteome</keyword>
<dbReference type="Proteomes" id="UP001207626">
    <property type="component" value="Unassembled WGS sequence"/>
</dbReference>
<gene>
    <name evidence="1" type="ORF">M5X09_17110</name>
</gene>
<dbReference type="EMBL" id="JAMDLW010000023">
    <property type="protein sequence ID" value="MCY9521365.1"/>
    <property type="molecule type" value="Genomic_DNA"/>
</dbReference>
<sequence>MQRITLLTQAHTLMGRVSAFKDGEYKRIYVLRKNTYTAVKAAAERGDKKMQAELAVMDLRENEAEAYEAMHLWRNEFASLTEHLHELRLRLRVDLNIGSGGGGS</sequence>
<reference evidence="1 2" key="1">
    <citation type="submission" date="2022-05" db="EMBL/GenBank/DDBJ databases">
        <title>Genome Sequencing of Bee-Associated Microbes.</title>
        <authorList>
            <person name="Dunlap C."/>
        </authorList>
    </citation>
    <scope>NUCLEOTIDE SEQUENCE [LARGE SCALE GENOMIC DNA]</scope>
    <source>
        <strain evidence="1 2">NRRL NRS-1438</strain>
    </source>
</reference>
<comment type="caution">
    <text evidence="1">The sequence shown here is derived from an EMBL/GenBank/DDBJ whole genome shotgun (WGS) entry which is preliminary data.</text>
</comment>
<evidence type="ECO:0000313" key="2">
    <source>
        <dbReference type="Proteomes" id="UP001207626"/>
    </source>
</evidence>
<dbReference type="RefSeq" id="WP_268601403.1">
    <property type="nucleotide sequence ID" value="NZ_JAMDLV010000006.1"/>
</dbReference>